<dbReference type="Proteomes" id="UP000799291">
    <property type="component" value="Unassembled WGS sequence"/>
</dbReference>
<proteinExistence type="predicted"/>
<reference evidence="2" key="1">
    <citation type="journal article" date="2020" name="Stud. Mycol.">
        <title>101 Dothideomycetes genomes: a test case for predicting lifestyles and emergence of pathogens.</title>
        <authorList>
            <person name="Haridas S."/>
            <person name="Albert R."/>
            <person name="Binder M."/>
            <person name="Bloem J."/>
            <person name="Labutti K."/>
            <person name="Salamov A."/>
            <person name="Andreopoulos B."/>
            <person name="Baker S."/>
            <person name="Barry K."/>
            <person name="Bills G."/>
            <person name="Bluhm B."/>
            <person name="Cannon C."/>
            <person name="Castanera R."/>
            <person name="Culley D."/>
            <person name="Daum C."/>
            <person name="Ezra D."/>
            <person name="Gonzalez J."/>
            <person name="Henrissat B."/>
            <person name="Kuo A."/>
            <person name="Liang C."/>
            <person name="Lipzen A."/>
            <person name="Lutzoni F."/>
            <person name="Magnuson J."/>
            <person name="Mondo S."/>
            <person name="Nolan M."/>
            <person name="Ohm R."/>
            <person name="Pangilinan J."/>
            <person name="Park H.-J."/>
            <person name="Ramirez L."/>
            <person name="Alfaro M."/>
            <person name="Sun H."/>
            <person name="Tritt A."/>
            <person name="Yoshinaga Y."/>
            <person name="Zwiers L.-H."/>
            <person name="Turgeon B."/>
            <person name="Goodwin S."/>
            <person name="Spatafora J."/>
            <person name="Crous P."/>
            <person name="Grigoriev I."/>
        </authorList>
    </citation>
    <scope>NUCLEOTIDE SEQUENCE</scope>
    <source>
        <strain evidence="2">CBS 122367</strain>
    </source>
</reference>
<accession>A0A6G1J5I4</accession>
<organism evidence="2 3">
    <name type="scientific">Lentithecium fluviatile CBS 122367</name>
    <dbReference type="NCBI Taxonomy" id="1168545"/>
    <lineage>
        <taxon>Eukaryota</taxon>
        <taxon>Fungi</taxon>
        <taxon>Dikarya</taxon>
        <taxon>Ascomycota</taxon>
        <taxon>Pezizomycotina</taxon>
        <taxon>Dothideomycetes</taxon>
        <taxon>Pleosporomycetidae</taxon>
        <taxon>Pleosporales</taxon>
        <taxon>Massarineae</taxon>
        <taxon>Lentitheciaceae</taxon>
        <taxon>Lentithecium</taxon>
    </lineage>
</organism>
<evidence type="ECO:0000313" key="2">
    <source>
        <dbReference type="EMBL" id="KAF2685471.1"/>
    </source>
</evidence>
<name>A0A6G1J5I4_9PLEO</name>
<keyword evidence="3" id="KW-1185">Reference proteome</keyword>
<gene>
    <name evidence="2" type="ORF">K458DRAFT_388346</name>
</gene>
<dbReference type="AlphaFoldDB" id="A0A6G1J5I4"/>
<protein>
    <submittedName>
        <fullName evidence="2">Uncharacterized protein</fullName>
    </submittedName>
</protein>
<sequence length="269" mass="30273">MIDAFIVHSKPSPWTQSNWKRRCLHVASRFRKQKSYFSSMNANELLQGNIDETMIGKYSIVEAFAGHTSSEGDELDRVVYACGFSSSEYTRSRRVWKESMPLEYADPGDLAPDTCQKCGYGKRPDDPDGTQSVRPLSSAALNLACGSIWRYKCGPPDADGSYSSIALSNVRIDHSPLVRRRREEWEDSVQPPDDRSAPDSGSSTQTSDVAVAGNLNPLHRREKPPNGVEVEQNYSLFIAYDTTSNLIPQHRYCRRKPIFTQIRCAIEEV</sequence>
<dbReference type="EMBL" id="MU005579">
    <property type="protein sequence ID" value="KAF2685471.1"/>
    <property type="molecule type" value="Genomic_DNA"/>
</dbReference>
<evidence type="ECO:0000313" key="3">
    <source>
        <dbReference type="Proteomes" id="UP000799291"/>
    </source>
</evidence>
<feature type="compositionally biased region" description="Polar residues" evidence="1">
    <location>
        <begin position="199"/>
        <end position="208"/>
    </location>
</feature>
<evidence type="ECO:0000256" key="1">
    <source>
        <dbReference type="SAM" id="MobiDB-lite"/>
    </source>
</evidence>
<feature type="region of interest" description="Disordered" evidence="1">
    <location>
        <begin position="180"/>
        <end position="226"/>
    </location>
</feature>